<evidence type="ECO:0000313" key="2">
    <source>
        <dbReference type="Proteomes" id="UP001431783"/>
    </source>
</evidence>
<accession>A0AAW1U435</accession>
<gene>
    <name evidence="1" type="ORF">WA026_017724</name>
</gene>
<sequence length="113" mass="12867">EKQNIEQLENKVVHLSFIKIVQRQAYKTLPRTGTIPCMIIKPKKNQSIDKTKQDLRNNINPAELKVGIRGARGTNNGGMLIRCDKADVEVLKSDMTEKFKDYDIQITSLKKPS</sequence>
<feature type="non-terminal residue" evidence="1">
    <location>
        <position position="1"/>
    </location>
</feature>
<dbReference type="EMBL" id="JARQZJ010000041">
    <property type="protein sequence ID" value="KAK9877328.1"/>
    <property type="molecule type" value="Genomic_DNA"/>
</dbReference>
<keyword evidence="2" id="KW-1185">Reference proteome</keyword>
<protein>
    <submittedName>
        <fullName evidence="1">Uncharacterized protein</fullName>
    </submittedName>
</protein>
<dbReference type="Proteomes" id="UP001431783">
    <property type="component" value="Unassembled WGS sequence"/>
</dbReference>
<name>A0AAW1U435_9CUCU</name>
<reference evidence="1 2" key="1">
    <citation type="submission" date="2023-03" db="EMBL/GenBank/DDBJ databases">
        <title>Genome insight into feeding habits of ladybird beetles.</title>
        <authorList>
            <person name="Li H.-S."/>
            <person name="Huang Y.-H."/>
            <person name="Pang H."/>
        </authorList>
    </citation>
    <scope>NUCLEOTIDE SEQUENCE [LARGE SCALE GENOMIC DNA]</scope>
    <source>
        <strain evidence="1">SYSU_2023b</strain>
        <tissue evidence="1">Whole body</tissue>
    </source>
</reference>
<organism evidence="1 2">
    <name type="scientific">Henosepilachna vigintioctopunctata</name>
    <dbReference type="NCBI Taxonomy" id="420089"/>
    <lineage>
        <taxon>Eukaryota</taxon>
        <taxon>Metazoa</taxon>
        <taxon>Ecdysozoa</taxon>
        <taxon>Arthropoda</taxon>
        <taxon>Hexapoda</taxon>
        <taxon>Insecta</taxon>
        <taxon>Pterygota</taxon>
        <taxon>Neoptera</taxon>
        <taxon>Endopterygota</taxon>
        <taxon>Coleoptera</taxon>
        <taxon>Polyphaga</taxon>
        <taxon>Cucujiformia</taxon>
        <taxon>Coccinelloidea</taxon>
        <taxon>Coccinellidae</taxon>
        <taxon>Epilachninae</taxon>
        <taxon>Epilachnini</taxon>
        <taxon>Henosepilachna</taxon>
    </lineage>
</organism>
<evidence type="ECO:0000313" key="1">
    <source>
        <dbReference type="EMBL" id="KAK9877328.1"/>
    </source>
</evidence>
<proteinExistence type="predicted"/>
<comment type="caution">
    <text evidence="1">The sequence shown here is derived from an EMBL/GenBank/DDBJ whole genome shotgun (WGS) entry which is preliminary data.</text>
</comment>
<dbReference type="AlphaFoldDB" id="A0AAW1U435"/>